<evidence type="ECO:0000256" key="1">
    <source>
        <dbReference type="SAM" id="MobiDB-lite"/>
    </source>
</evidence>
<proteinExistence type="predicted"/>
<dbReference type="Gene3D" id="2.160.20.10">
    <property type="entry name" value="Single-stranded right-handed beta-helix, Pectin lyase-like"/>
    <property type="match status" value="2"/>
</dbReference>
<name>A0A1U7HTB8_9CYAN</name>
<dbReference type="InterPro" id="IPR011050">
    <property type="entry name" value="Pectin_lyase_fold/virulence"/>
</dbReference>
<dbReference type="Proteomes" id="UP000186868">
    <property type="component" value="Unassembled WGS sequence"/>
</dbReference>
<feature type="compositionally biased region" description="Polar residues" evidence="1">
    <location>
        <begin position="44"/>
        <end position="54"/>
    </location>
</feature>
<feature type="region of interest" description="Disordered" evidence="1">
    <location>
        <begin position="33"/>
        <end position="54"/>
    </location>
</feature>
<accession>A0A1U7HTB8</accession>
<organism evidence="2 3">
    <name type="scientific">Hydrococcus rivularis NIES-593</name>
    <dbReference type="NCBI Taxonomy" id="1921803"/>
    <lineage>
        <taxon>Bacteria</taxon>
        <taxon>Bacillati</taxon>
        <taxon>Cyanobacteriota</taxon>
        <taxon>Cyanophyceae</taxon>
        <taxon>Pleurocapsales</taxon>
        <taxon>Hydrococcaceae</taxon>
        <taxon>Hydrococcus</taxon>
    </lineage>
</organism>
<reference evidence="2 3" key="1">
    <citation type="submission" date="2016-11" db="EMBL/GenBank/DDBJ databases">
        <title>Draft Genome Sequences of Nine Cyanobacterial Strains from Diverse Habitats.</title>
        <authorList>
            <person name="Zhu T."/>
            <person name="Hou S."/>
            <person name="Lu X."/>
            <person name="Hess W.R."/>
        </authorList>
    </citation>
    <scope>NUCLEOTIDE SEQUENCE [LARGE SCALE GENOMIC DNA]</scope>
    <source>
        <strain evidence="2 3">NIES-593</strain>
    </source>
</reference>
<gene>
    <name evidence="2" type="ORF">NIES593_01640</name>
</gene>
<evidence type="ECO:0000313" key="3">
    <source>
        <dbReference type="Proteomes" id="UP000186868"/>
    </source>
</evidence>
<dbReference type="OrthoDB" id="3565729at2"/>
<dbReference type="PANTHER" id="PTHR36453">
    <property type="entry name" value="SECRETED PROTEIN-RELATED"/>
    <property type="match status" value="1"/>
</dbReference>
<dbReference type="EMBL" id="MRCB01000001">
    <property type="protein sequence ID" value="OKH26775.1"/>
    <property type="molecule type" value="Genomic_DNA"/>
</dbReference>
<comment type="caution">
    <text evidence="2">The sequence shown here is derived from an EMBL/GenBank/DDBJ whole genome shotgun (WGS) entry which is preliminary data.</text>
</comment>
<evidence type="ECO:0000313" key="2">
    <source>
        <dbReference type="EMBL" id="OKH26775.1"/>
    </source>
</evidence>
<sequence>MQVRINRTYALWGFLLAIQLSLGFCANIYPSSTPTSTDTPSTTNQTRAPSSTLTAEISSPNGQYFVALSGSDDNPGTRDRPFRTIQKCADIAKPGQACLIRAGIYRETVRPAVSGTQAAPITFAPYNNEDVTISGTDPVLGWSPFRDSIFRTKVALPVNGYSDTGFFANQLFANGEMMPEARWPNLGGDLLRPTLASCCTTDGGGTKIDLENKDLPDLPGGLVGATIWTNEWYVTRTGTVTSSSPGRLSAEMSAPWERGGFWFYLAGKLNLLDSEGEWYYDGNEQFLYFWLPGGTLPESIEAKQRNFAFDLSDRSHIVVQNLKLFGNTITTSDASQGIVIDGIRAKYISHHMTLPPLPKSEQAPNSDDNLVLASHAHDTGIQLRGSGHTLKNSILEWSSGNGVLLEGIGHTVTNNVIANSNYLVSFAAPVRVNGTQHKITHNTIERAGRDAIAIDWHTAGFEGRNLEIAYNDISSYGMLSTDLGALYICCYINLEGGSIHHNSIRDTQAFSQFWGTRGIYLDIESYNSTIHHNAVWNITGGKDSYYVVAGSPRGSDRVFNNTFLGPIIIGESVQLRNNIYGEPSIINTKQQSNNLNLGKDPRLNADLTLPPGSPAIDKGISISGFTDDFVGKAPDIGAYESGEPRWQAGANLQR</sequence>
<feature type="compositionally biased region" description="Low complexity" evidence="1">
    <location>
        <begin position="33"/>
        <end position="43"/>
    </location>
</feature>
<dbReference type="InterPro" id="IPR012334">
    <property type="entry name" value="Pectin_lyas_fold"/>
</dbReference>
<dbReference type="AlphaFoldDB" id="A0A1U7HTB8"/>
<dbReference type="SUPFAM" id="SSF51126">
    <property type="entry name" value="Pectin lyase-like"/>
    <property type="match status" value="1"/>
</dbReference>
<dbReference type="STRING" id="1921803.NIES593_01640"/>
<protein>
    <submittedName>
        <fullName evidence="2">Uncharacterized protein</fullName>
    </submittedName>
</protein>
<dbReference type="PANTHER" id="PTHR36453:SF1">
    <property type="entry name" value="RIGHT HANDED BETA HELIX DOMAIN-CONTAINING PROTEIN"/>
    <property type="match status" value="1"/>
</dbReference>
<keyword evidence="3" id="KW-1185">Reference proteome</keyword>